<dbReference type="SUPFAM" id="SSF81321">
    <property type="entry name" value="Family A G protein-coupled receptor-like"/>
    <property type="match status" value="1"/>
</dbReference>
<feature type="transmembrane region" description="Helical" evidence="5">
    <location>
        <begin position="272"/>
        <end position="293"/>
    </location>
</feature>
<keyword evidence="2 5" id="KW-0812">Transmembrane</keyword>
<accession>A0A9P1IWI9</accession>
<name>A0A9P1IWI9_9PELO</name>
<feature type="transmembrane region" description="Helical" evidence="5">
    <location>
        <begin position="156"/>
        <end position="174"/>
    </location>
</feature>
<organism evidence="7 8">
    <name type="scientific">Caenorhabditis angaria</name>
    <dbReference type="NCBI Taxonomy" id="860376"/>
    <lineage>
        <taxon>Eukaryota</taxon>
        <taxon>Metazoa</taxon>
        <taxon>Ecdysozoa</taxon>
        <taxon>Nematoda</taxon>
        <taxon>Chromadorea</taxon>
        <taxon>Rhabditida</taxon>
        <taxon>Rhabditina</taxon>
        <taxon>Rhabditomorpha</taxon>
        <taxon>Rhabditoidea</taxon>
        <taxon>Rhabditidae</taxon>
        <taxon>Peloderinae</taxon>
        <taxon>Caenorhabditis</taxon>
    </lineage>
</organism>
<dbReference type="InterPro" id="IPR017452">
    <property type="entry name" value="GPCR_Rhodpsn_7TM"/>
</dbReference>
<comment type="subcellular location">
    <subcellularLocation>
        <location evidence="1">Membrane</location>
    </subcellularLocation>
</comment>
<evidence type="ECO:0000259" key="6">
    <source>
        <dbReference type="PROSITE" id="PS50262"/>
    </source>
</evidence>
<evidence type="ECO:0000256" key="2">
    <source>
        <dbReference type="ARBA" id="ARBA00022692"/>
    </source>
</evidence>
<gene>
    <name evidence="7" type="ORF">CAMP_LOCUS14663</name>
</gene>
<dbReference type="Gene3D" id="1.20.1070.10">
    <property type="entry name" value="Rhodopsin 7-helix transmembrane proteins"/>
    <property type="match status" value="1"/>
</dbReference>
<feature type="transmembrane region" description="Helical" evidence="5">
    <location>
        <begin position="66"/>
        <end position="85"/>
    </location>
</feature>
<keyword evidence="3 5" id="KW-1133">Transmembrane helix</keyword>
<dbReference type="GO" id="GO:0016020">
    <property type="term" value="C:membrane"/>
    <property type="evidence" value="ECO:0007669"/>
    <property type="project" value="UniProtKB-SubCell"/>
</dbReference>
<dbReference type="PANTHER" id="PTHR46709:SF6">
    <property type="entry name" value="G-PROTEIN COUPLED RECEPTORS FAMILY 1 PROFILE DOMAIN-CONTAINING PROTEIN"/>
    <property type="match status" value="1"/>
</dbReference>
<dbReference type="PANTHER" id="PTHR46709">
    <property type="entry name" value="PROTEIN CBG23488-RELATED"/>
    <property type="match status" value="1"/>
</dbReference>
<feature type="transmembrane region" description="Helical" evidence="5">
    <location>
        <begin position="105"/>
        <end position="130"/>
    </location>
</feature>
<dbReference type="CDD" id="cd14978">
    <property type="entry name" value="7tmA_FMRFamide_R-like"/>
    <property type="match status" value="1"/>
</dbReference>
<evidence type="ECO:0000313" key="7">
    <source>
        <dbReference type="EMBL" id="CAI5452026.1"/>
    </source>
</evidence>
<dbReference type="Proteomes" id="UP001152747">
    <property type="component" value="Unassembled WGS sequence"/>
</dbReference>
<keyword evidence="8" id="KW-1185">Reference proteome</keyword>
<evidence type="ECO:0000256" key="1">
    <source>
        <dbReference type="ARBA" id="ARBA00004370"/>
    </source>
</evidence>
<evidence type="ECO:0000256" key="3">
    <source>
        <dbReference type="ARBA" id="ARBA00022989"/>
    </source>
</evidence>
<evidence type="ECO:0000313" key="8">
    <source>
        <dbReference type="Proteomes" id="UP001152747"/>
    </source>
</evidence>
<reference evidence="7" key="1">
    <citation type="submission" date="2022-11" db="EMBL/GenBank/DDBJ databases">
        <authorList>
            <person name="Kikuchi T."/>
        </authorList>
    </citation>
    <scope>NUCLEOTIDE SEQUENCE</scope>
    <source>
        <strain evidence="7">PS1010</strain>
    </source>
</reference>
<protein>
    <recommendedName>
        <fullName evidence="6">G-protein coupled receptors family 1 profile domain-containing protein</fullName>
    </recommendedName>
</protein>
<dbReference type="EMBL" id="CANHGI010000005">
    <property type="protein sequence ID" value="CAI5452026.1"/>
    <property type="molecule type" value="Genomic_DNA"/>
</dbReference>
<dbReference type="OrthoDB" id="5852618at2759"/>
<dbReference type="AlphaFoldDB" id="A0A9P1IWI9"/>
<dbReference type="PROSITE" id="PS50262">
    <property type="entry name" value="G_PROTEIN_RECEP_F1_2"/>
    <property type="match status" value="1"/>
</dbReference>
<comment type="caution">
    <text evidence="7">The sequence shown here is derived from an EMBL/GenBank/DDBJ whole genome shotgun (WGS) entry which is preliminary data.</text>
</comment>
<feature type="transmembrane region" description="Helical" evidence="5">
    <location>
        <begin position="30"/>
        <end position="54"/>
    </location>
</feature>
<feature type="domain" description="G-protein coupled receptors family 1 profile" evidence="6">
    <location>
        <begin position="47"/>
        <end position="330"/>
    </location>
</feature>
<sequence>MNSESGEYYEESVVNDTCEYLGTDHIEGKIYYIGVFATLIAILSIIFNTFYTIVFIRNPSLRRSGVFYFGVIAVIDIIMAINYIAAMSLPVYMDYFLILPLYHLFLSYFRVVLTESNCAMFASMLLIVLATTERLLKTFQDKTIVSCRKFLERNRYQLSALCLILAFAYKYSMYYETDLKVKEHCEGWARYEIIAGEYAIDETYRFWFMFLMRNILDRFLPFFALIMMNIVIIRATKEEELRKIQKESVGGGEKKAMEVKSHRKNVRDATRALISLVSIYLLSQSLQVVLAFWETINRDSLEDYPVIYSYLNDTCSIFTLLASCLRFPVYFSCNRLIHTASIDTLNGMRCFKRNIKKSSAEYSPIHGLPQTSPESLIISKQSVIYDENLEEWRL</sequence>
<evidence type="ECO:0000256" key="5">
    <source>
        <dbReference type="SAM" id="Phobius"/>
    </source>
</evidence>
<feature type="transmembrane region" description="Helical" evidence="5">
    <location>
        <begin position="305"/>
        <end position="325"/>
    </location>
</feature>
<evidence type="ECO:0000256" key="4">
    <source>
        <dbReference type="ARBA" id="ARBA00023136"/>
    </source>
</evidence>
<feature type="transmembrane region" description="Helical" evidence="5">
    <location>
        <begin position="219"/>
        <end position="236"/>
    </location>
</feature>
<proteinExistence type="predicted"/>
<keyword evidence="4 5" id="KW-0472">Membrane</keyword>